<keyword evidence="1" id="KW-0812">Transmembrane</keyword>
<keyword evidence="3" id="KW-1185">Reference proteome</keyword>
<accession>A0A4U5PDK7</accession>
<protein>
    <submittedName>
        <fullName evidence="2">Uncharacterized protein</fullName>
    </submittedName>
</protein>
<keyword evidence="1" id="KW-0472">Membrane</keyword>
<gene>
    <name evidence="2" type="ORF">L596_008787</name>
</gene>
<evidence type="ECO:0000256" key="1">
    <source>
        <dbReference type="SAM" id="Phobius"/>
    </source>
</evidence>
<dbReference type="AlphaFoldDB" id="A0A4U5PDK7"/>
<dbReference type="Proteomes" id="UP000298663">
    <property type="component" value="Unassembled WGS sequence"/>
</dbReference>
<evidence type="ECO:0000313" key="2">
    <source>
        <dbReference type="EMBL" id="TKR94512.1"/>
    </source>
</evidence>
<evidence type="ECO:0000313" key="3">
    <source>
        <dbReference type="Proteomes" id="UP000298663"/>
    </source>
</evidence>
<keyword evidence="1" id="KW-1133">Transmembrane helix</keyword>
<dbReference type="EMBL" id="AZBU02000002">
    <property type="protein sequence ID" value="TKR94512.1"/>
    <property type="molecule type" value="Genomic_DNA"/>
</dbReference>
<feature type="transmembrane region" description="Helical" evidence="1">
    <location>
        <begin position="17"/>
        <end position="39"/>
    </location>
</feature>
<name>A0A4U5PDK7_STECR</name>
<comment type="caution">
    <text evidence="2">The sequence shown here is derived from an EMBL/GenBank/DDBJ whole genome shotgun (WGS) entry which is preliminary data.</text>
</comment>
<organism evidence="2 3">
    <name type="scientific">Steinernema carpocapsae</name>
    <name type="common">Entomopathogenic nematode</name>
    <dbReference type="NCBI Taxonomy" id="34508"/>
    <lineage>
        <taxon>Eukaryota</taxon>
        <taxon>Metazoa</taxon>
        <taxon>Ecdysozoa</taxon>
        <taxon>Nematoda</taxon>
        <taxon>Chromadorea</taxon>
        <taxon>Rhabditida</taxon>
        <taxon>Tylenchina</taxon>
        <taxon>Panagrolaimomorpha</taxon>
        <taxon>Strongyloidoidea</taxon>
        <taxon>Steinernematidae</taxon>
        <taxon>Steinernema</taxon>
    </lineage>
</organism>
<sequence>MTPTDPNEYFTSLYNNISIPCSIQTPAISLILLVALFALANAKVVSKKPEELFNPIDGIGGQAYERTGQ</sequence>
<proteinExistence type="predicted"/>
<reference evidence="2 3" key="1">
    <citation type="journal article" date="2015" name="Genome Biol.">
        <title>Comparative genomics of Steinernema reveals deeply conserved gene regulatory networks.</title>
        <authorList>
            <person name="Dillman A.R."/>
            <person name="Macchietto M."/>
            <person name="Porter C.F."/>
            <person name="Rogers A."/>
            <person name="Williams B."/>
            <person name="Antoshechkin I."/>
            <person name="Lee M.M."/>
            <person name="Goodwin Z."/>
            <person name="Lu X."/>
            <person name="Lewis E.E."/>
            <person name="Goodrich-Blair H."/>
            <person name="Stock S.P."/>
            <person name="Adams B.J."/>
            <person name="Sternberg P.W."/>
            <person name="Mortazavi A."/>
        </authorList>
    </citation>
    <scope>NUCLEOTIDE SEQUENCE [LARGE SCALE GENOMIC DNA]</scope>
    <source>
        <strain evidence="2 3">ALL</strain>
    </source>
</reference>
<reference evidence="2 3" key="2">
    <citation type="journal article" date="2019" name="G3 (Bethesda)">
        <title>Hybrid Assembly of the Genome of the Entomopathogenic Nematode Steinernema carpocapsae Identifies the X-Chromosome.</title>
        <authorList>
            <person name="Serra L."/>
            <person name="Macchietto M."/>
            <person name="Macias-Munoz A."/>
            <person name="McGill C.J."/>
            <person name="Rodriguez I.M."/>
            <person name="Rodriguez B."/>
            <person name="Murad R."/>
            <person name="Mortazavi A."/>
        </authorList>
    </citation>
    <scope>NUCLEOTIDE SEQUENCE [LARGE SCALE GENOMIC DNA]</scope>
    <source>
        <strain evidence="2 3">ALL</strain>
    </source>
</reference>